<dbReference type="EMBL" id="JAULSN010000001">
    <property type="protein sequence ID" value="KAK3382102.1"/>
    <property type="molecule type" value="Genomic_DNA"/>
</dbReference>
<organism evidence="2 3">
    <name type="scientific">Lasiosphaeria ovina</name>
    <dbReference type="NCBI Taxonomy" id="92902"/>
    <lineage>
        <taxon>Eukaryota</taxon>
        <taxon>Fungi</taxon>
        <taxon>Dikarya</taxon>
        <taxon>Ascomycota</taxon>
        <taxon>Pezizomycotina</taxon>
        <taxon>Sordariomycetes</taxon>
        <taxon>Sordariomycetidae</taxon>
        <taxon>Sordariales</taxon>
        <taxon>Lasiosphaeriaceae</taxon>
        <taxon>Lasiosphaeria</taxon>
    </lineage>
</organism>
<reference evidence="2" key="1">
    <citation type="journal article" date="2023" name="Mol. Phylogenet. Evol.">
        <title>Genome-scale phylogeny and comparative genomics of the fungal order Sordariales.</title>
        <authorList>
            <person name="Hensen N."/>
            <person name="Bonometti L."/>
            <person name="Westerberg I."/>
            <person name="Brannstrom I.O."/>
            <person name="Guillou S."/>
            <person name="Cros-Aarteil S."/>
            <person name="Calhoun S."/>
            <person name="Haridas S."/>
            <person name="Kuo A."/>
            <person name="Mondo S."/>
            <person name="Pangilinan J."/>
            <person name="Riley R."/>
            <person name="LaButti K."/>
            <person name="Andreopoulos B."/>
            <person name="Lipzen A."/>
            <person name="Chen C."/>
            <person name="Yan M."/>
            <person name="Daum C."/>
            <person name="Ng V."/>
            <person name="Clum A."/>
            <person name="Steindorff A."/>
            <person name="Ohm R.A."/>
            <person name="Martin F."/>
            <person name="Silar P."/>
            <person name="Natvig D.O."/>
            <person name="Lalanne C."/>
            <person name="Gautier V."/>
            <person name="Ament-Velasquez S.L."/>
            <person name="Kruys A."/>
            <person name="Hutchinson M.I."/>
            <person name="Powell A.J."/>
            <person name="Barry K."/>
            <person name="Miller A.N."/>
            <person name="Grigoriev I.V."/>
            <person name="Debuchy R."/>
            <person name="Gladieux P."/>
            <person name="Hiltunen Thoren M."/>
            <person name="Johannesson H."/>
        </authorList>
    </citation>
    <scope>NUCLEOTIDE SEQUENCE</scope>
    <source>
        <strain evidence="2">CBS 958.72</strain>
    </source>
</reference>
<dbReference type="AlphaFoldDB" id="A0AAE0TWH5"/>
<name>A0AAE0TWH5_9PEZI</name>
<accession>A0AAE0TWH5</accession>
<keyword evidence="3" id="KW-1185">Reference proteome</keyword>
<comment type="caution">
    <text evidence="2">The sequence shown here is derived from an EMBL/GenBank/DDBJ whole genome shotgun (WGS) entry which is preliminary data.</text>
</comment>
<gene>
    <name evidence="2" type="ORF">B0T24DRAFT_672115</name>
</gene>
<evidence type="ECO:0000313" key="3">
    <source>
        <dbReference type="Proteomes" id="UP001287356"/>
    </source>
</evidence>
<dbReference type="InterPro" id="IPR024311">
    <property type="entry name" value="Lipocalin-like"/>
</dbReference>
<dbReference type="Proteomes" id="UP001287356">
    <property type="component" value="Unassembled WGS sequence"/>
</dbReference>
<evidence type="ECO:0000313" key="2">
    <source>
        <dbReference type="EMBL" id="KAK3382102.1"/>
    </source>
</evidence>
<evidence type="ECO:0000259" key="1">
    <source>
        <dbReference type="Pfam" id="PF13924"/>
    </source>
</evidence>
<reference evidence="2" key="2">
    <citation type="submission" date="2023-06" db="EMBL/GenBank/DDBJ databases">
        <authorList>
            <consortium name="Lawrence Berkeley National Laboratory"/>
            <person name="Haridas S."/>
            <person name="Hensen N."/>
            <person name="Bonometti L."/>
            <person name="Westerberg I."/>
            <person name="Brannstrom I.O."/>
            <person name="Guillou S."/>
            <person name="Cros-Aarteil S."/>
            <person name="Calhoun S."/>
            <person name="Kuo A."/>
            <person name="Mondo S."/>
            <person name="Pangilinan J."/>
            <person name="Riley R."/>
            <person name="Labutti K."/>
            <person name="Andreopoulos B."/>
            <person name="Lipzen A."/>
            <person name="Chen C."/>
            <person name="Yanf M."/>
            <person name="Daum C."/>
            <person name="Ng V."/>
            <person name="Clum A."/>
            <person name="Steindorff A."/>
            <person name="Ohm R."/>
            <person name="Martin F."/>
            <person name="Silar P."/>
            <person name="Natvig D."/>
            <person name="Lalanne C."/>
            <person name="Gautier V."/>
            <person name="Ament-Velasquez S.L."/>
            <person name="Kruys A."/>
            <person name="Hutchinson M.I."/>
            <person name="Powell A.J."/>
            <person name="Barry K."/>
            <person name="Miller A.N."/>
            <person name="Grigoriev I.V."/>
            <person name="Debuchy R."/>
            <person name="Gladieux P."/>
            <person name="Thoren M.H."/>
            <person name="Johannesson H."/>
        </authorList>
    </citation>
    <scope>NUCLEOTIDE SEQUENCE</scope>
    <source>
        <strain evidence="2">CBS 958.72</strain>
    </source>
</reference>
<sequence>MKPEALLASLAGTYSLYNTTNLYNGVAQRSSPSGGILIYTATGYMSATLGPSAAGMASVLAYAGPLSVSDTVPSTETSGQMMHGPMTVASTASWVGTRQPRNYTVFRQPDGSVFLRIVTSKTATYESQLWWKKLD</sequence>
<protein>
    <recommendedName>
        <fullName evidence="1">Lipocalin-like domain-containing protein</fullName>
    </recommendedName>
</protein>
<dbReference type="Pfam" id="PF13924">
    <property type="entry name" value="Lipocalin_5"/>
    <property type="match status" value="1"/>
</dbReference>
<feature type="domain" description="Lipocalin-like" evidence="1">
    <location>
        <begin position="54"/>
        <end position="133"/>
    </location>
</feature>
<proteinExistence type="predicted"/>